<proteinExistence type="predicted"/>
<evidence type="ECO:0000313" key="1">
    <source>
        <dbReference type="EMBL" id="CAL8123885.1"/>
    </source>
</evidence>
<comment type="caution">
    <text evidence="1">The sequence shown here is derived from an EMBL/GenBank/DDBJ whole genome shotgun (WGS) entry which is preliminary data.</text>
</comment>
<dbReference type="SUPFAM" id="SSF52047">
    <property type="entry name" value="RNI-like"/>
    <property type="match status" value="1"/>
</dbReference>
<dbReference type="EMBL" id="CAXLJM020000068">
    <property type="protein sequence ID" value="CAL8123885.1"/>
    <property type="molecule type" value="Genomic_DNA"/>
</dbReference>
<evidence type="ECO:0008006" key="3">
    <source>
        <dbReference type="Google" id="ProtNLM"/>
    </source>
</evidence>
<gene>
    <name evidence="1" type="ORF">ODALV1_LOCUS20362</name>
</gene>
<reference evidence="1 2" key="1">
    <citation type="submission" date="2024-08" db="EMBL/GenBank/DDBJ databases">
        <authorList>
            <person name="Cucini C."/>
            <person name="Frati F."/>
        </authorList>
    </citation>
    <scope>NUCLEOTIDE SEQUENCE [LARGE SCALE GENOMIC DNA]</scope>
</reference>
<sequence length="487" mass="56188">MELNGFEEAVKPEGDWKLDVSQYQSQTSSCTFDARLIYDYFSPALMDCWPLIFSYVRERRNLRALTNTCRLFHSMLHIRKMRELVIPILMKNPCFTMSGILSCRFLNKKIKHTVDKFLLQVKPSWIKRSFTLAEARDIQEFIDFTQETNGKSPFLTKQLNIITIDFTSVDLVIILFQQFGHSIKELHLGILHSIRPLPITEALIRALSHLPNVEFLSLRFLEIGHFEEDLDEAEDEWELFNDIPVASFPKLNELTELSISFGNMQHSVFPVPLNSFVGPLVKAYGAQLETFSCSEAVFALDIDVDLCNTHLDNLRKFEIPSLDSAENDMVFEKLSQVAWPNLECLSLGKASAMRFSAYFSAHAFNSFKDMLKELRLGPILDEGAYLSGINPVCINIFPQLTKLVVSPADVYNGIWHVFRFHFVNLEYLRFEPMKREYTPIPSHVELKDYFIMFPYLKKLIWVDGTGDGAYRVKFTRMDLVEATGIHN</sequence>
<keyword evidence="2" id="KW-1185">Reference proteome</keyword>
<organism evidence="1 2">
    <name type="scientific">Orchesella dallaii</name>
    <dbReference type="NCBI Taxonomy" id="48710"/>
    <lineage>
        <taxon>Eukaryota</taxon>
        <taxon>Metazoa</taxon>
        <taxon>Ecdysozoa</taxon>
        <taxon>Arthropoda</taxon>
        <taxon>Hexapoda</taxon>
        <taxon>Collembola</taxon>
        <taxon>Entomobryomorpha</taxon>
        <taxon>Entomobryoidea</taxon>
        <taxon>Orchesellidae</taxon>
        <taxon>Orchesellinae</taxon>
        <taxon>Orchesella</taxon>
    </lineage>
</organism>
<evidence type="ECO:0000313" key="2">
    <source>
        <dbReference type="Proteomes" id="UP001642540"/>
    </source>
</evidence>
<dbReference type="Proteomes" id="UP001642540">
    <property type="component" value="Unassembled WGS sequence"/>
</dbReference>
<name>A0ABP1REJ0_9HEXA</name>
<accession>A0ABP1REJ0</accession>
<protein>
    <recommendedName>
        <fullName evidence="3">F-box domain-containing protein</fullName>
    </recommendedName>
</protein>